<keyword evidence="2 3" id="KW-0040">ANK repeat</keyword>
<reference evidence="4" key="1">
    <citation type="journal article" date="2019" name="Environ. Microbiol.">
        <title>Fungal ecological strategies reflected in gene transcription - a case study of two litter decomposers.</title>
        <authorList>
            <person name="Barbi F."/>
            <person name="Kohler A."/>
            <person name="Barry K."/>
            <person name="Baskaran P."/>
            <person name="Daum C."/>
            <person name="Fauchery L."/>
            <person name="Ihrmark K."/>
            <person name="Kuo A."/>
            <person name="LaButti K."/>
            <person name="Lipzen A."/>
            <person name="Morin E."/>
            <person name="Grigoriev I.V."/>
            <person name="Henrissat B."/>
            <person name="Lindahl B."/>
            <person name="Martin F."/>
        </authorList>
    </citation>
    <scope>NUCLEOTIDE SEQUENCE</scope>
    <source>
        <strain evidence="4">JB14</strain>
    </source>
</reference>
<evidence type="ECO:0000313" key="4">
    <source>
        <dbReference type="EMBL" id="KAE9388107.1"/>
    </source>
</evidence>
<sequence>MLLLDYGADMNIPGLRNATPLIIAAQNGHTEVVHHLLGKGVNVNAQTDDGFTALDFAHKHGHSNICKLLASAMQAQEPIKYSENVHHDNITQCPP</sequence>
<feature type="repeat" description="ANK" evidence="3">
    <location>
        <begin position="16"/>
        <end position="48"/>
    </location>
</feature>
<dbReference type="EMBL" id="ML769761">
    <property type="protein sequence ID" value="KAE9388107.1"/>
    <property type="molecule type" value="Genomic_DNA"/>
</dbReference>
<dbReference type="InterPro" id="IPR002110">
    <property type="entry name" value="Ankyrin_rpt"/>
</dbReference>
<keyword evidence="1" id="KW-0677">Repeat</keyword>
<dbReference type="PANTHER" id="PTHR24198:SF165">
    <property type="entry name" value="ANKYRIN REPEAT-CONTAINING PROTEIN-RELATED"/>
    <property type="match status" value="1"/>
</dbReference>
<evidence type="ECO:0000313" key="5">
    <source>
        <dbReference type="Proteomes" id="UP000799118"/>
    </source>
</evidence>
<dbReference type="PROSITE" id="PS50088">
    <property type="entry name" value="ANK_REPEAT"/>
    <property type="match status" value="1"/>
</dbReference>
<name>A0A6A4GSF6_9AGAR</name>
<dbReference type="PANTHER" id="PTHR24198">
    <property type="entry name" value="ANKYRIN REPEAT AND PROTEIN KINASE DOMAIN-CONTAINING PROTEIN"/>
    <property type="match status" value="1"/>
</dbReference>
<evidence type="ECO:0000256" key="1">
    <source>
        <dbReference type="ARBA" id="ARBA00022737"/>
    </source>
</evidence>
<dbReference type="OrthoDB" id="194358at2759"/>
<dbReference type="Proteomes" id="UP000799118">
    <property type="component" value="Unassembled WGS sequence"/>
</dbReference>
<evidence type="ECO:0000256" key="2">
    <source>
        <dbReference type="ARBA" id="ARBA00023043"/>
    </source>
</evidence>
<organism evidence="4 5">
    <name type="scientific">Gymnopus androsaceus JB14</name>
    <dbReference type="NCBI Taxonomy" id="1447944"/>
    <lineage>
        <taxon>Eukaryota</taxon>
        <taxon>Fungi</taxon>
        <taxon>Dikarya</taxon>
        <taxon>Basidiomycota</taxon>
        <taxon>Agaricomycotina</taxon>
        <taxon>Agaricomycetes</taxon>
        <taxon>Agaricomycetidae</taxon>
        <taxon>Agaricales</taxon>
        <taxon>Marasmiineae</taxon>
        <taxon>Omphalotaceae</taxon>
        <taxon>Gymnopus</taxon>
    </lineage>
</organism>
<dbReference type="SMART" id="SM00248">
    <property type="entry name" value="ANK"/>
    <property type="match status" value="2"/>
</dbReference>
<dbReference type="Gene3D" id="1.25.40.20">
    <property type="entry name" value="Ankyrin repeat-containing domain"/>
    <property type="match status" value="1"/>
</dbReference>
<accession>A0A6A4GSF6</accession>
<dbReference type="PROSITE" id="PS50297">
    <property type="entry name" value="ANK_REP_REGION"/>
    <property type="match status" value="1"/>
</dbReference>
<dbReference type="AlphaFoldDB" id="A0A6A4GSF6"/>
<evidence type="ECO:0000256" key="3">
    <source>
        <dbReference type="PROSITE-ProRule" id="PRU00023"/>
    </source>
</evidence>
<gene>
    <name evidence="4" type="ORF">BT96DRAFT_890729</name>
</gene>
<proteinExistence type="predicted"/>
<protein>
    <submittedName>
        <fullName evidence="4">Ankyrin</fullName>
    </submittedName>
</protein>
<dbReference type="Pfam" id="PF12796">
    <property type="entry name" value="Ank_2"/>
    <property type="match status" value="1"/>
</dbReference>
<dbReference type="InterPro" id="IPR036770">
    <property type="entry name" value="Ankyrin_rpt-contain_sf"/>
</dbReference>
<dbReference type="SUPFAM" id="SSF48403">
    <property type="entry name" value="Ankyrin repeat"/>
    <property type="match status" value="1"/>
</dbReference>
<keyword evidence="5" id="KW-1185">Reference proteome</keyword>